<dbReference type="EMBL" id="VJOY01000008">
    <property type="protein sequence ID" value="TRX74503.1"/>
    <property type="molecule type" value="Genomic_DNA"/>
</dbReference>
<dbReference type="RefSeq" id="WP_143488831.1">
    <property type="nucleotide sequence ID" value="NZ_VJOY01000008.1"/>
</dbReference>
<sequence length="58" mass="6446">MDVGTLRGLGTVMVLVAFVSVVFWAYNGKRKSSFDEAANLPFADETAHSRHVFRSNDQ</sequence>
<dbReference type="Proteomes" id="UP000315235">
    <property type="component" value="Unassembled WGS sequence"/>
</dbReference>
<name>A0A553GYD1_9PSED</name>
<keyword evidence="1" id="KW-0472">Membrane</keyword>
<comment type="caution">
    <text evidence="2">The sequence shown here is derived from an EMBL/GenBank/DDBJ whole genome shotgun (WGS) entry which is preliminary data.</text>
</comment>
<gene>
    <name evidence="2" type="ORF">FM069_12550</name>
</gene>
<feature type="transmembrane region" description="Helical" evidence="1">
    <location>
        <begin position="6"/>
        <end position="26"/>
    </location>
</feature>
<evidence type="ECO:0000313" key="2">
    <source>
        <dbReference type="EMBL" id="TRX74503.1"/>
    </source>
</evidence>
<reference evidence="2 3" key="1">
    <citation type="submission" date="2019-07" db="EMBL/GenBank/DDBJ databases">
        <title>Pseudomonas mangiferae sp. nov., isolated from bark of mango tree in Thailand.</title>
        <authorList>
            <person name="Srisuk N."/>
            <person name="Anurat P."/>
        </authorList>
    </citation>
    <scope>NUCLEOTIDE SEQUENCE [LARGE SCALE GENOMIC DNA]</scope>
    <source>
        <strain evidence="2 3">DMKU_BBB3-04</strain>
    </source>
</reference>
<proteinExistence type="predicted"/>
<evidence type="ECO:0000313" key="3">
    <source>
        <dbReference type="Proteomes" id="UP000315235"/>
    </source>
</evidence>
<dbReference type="Pfam" id="PF05545">
    <property type="entry name" value="FixQ"/>
    <property type="match status" value="1"/>
</dbReference>
<dbReference type="OrthoDB" id="6402501at2"/>
<keyword evidence="1" id="KW-0812">Transmembrane</keyword>
<protein>
    <submittedName>
        <fullName evidence="2">Cbb3-type cytochrome c oxidase subunit 3</fullName>
    </submittedName>
</protein>
<dbReference type="InterPro" id="IPR008621">
    <property type="entry name" value="Cbb3-typ_cyt_oxidase_comp"/>
</dbReference>
<dbReference type="CDD" id="cd01324">
    <property type="entry name" value="cbb3_Oxidase_CcoQ"/>
    <property type="match status" value="1"/>
</dbReference>
<dbReference type="AlphaFoldDB" id="A0A553GYD1"/>
<evidence type="ECO:0000256" key="1">
    <source>
        <dbReference type="SAM" id="Phobius"/>
    </source>
</evidence>
<keyword evidence="3" id="KW-1185">Reference proteome</keyword>
<accession>A0A553GYD1</accession>
<keyword evidence="1" id="KW-1133">Transmembrane helix</keyword>
<organism evidence="2 3">
    <name type="scientific">Pseudomonas mangiferae</name>
    <dbReference type="NCBI Taxonomy" id="2593654"/>
    <lineage>
        <taxon>Bacteria</taxon>
        <taxon>Pseudomonadati</taxon>
        <taxon>Pseudomonadota</taxon>
        <taxon>Gammaproteobacteria</taxon>
        <taxon>Pseudomonadales</taxon>
        <taxon>Pseudomonadaceae</taxon>
        <taxon>Pseudomonas</taxon>
    </lineage>
</organism>